<reference evidence="1 2" key="1">
    <citation type="journal article" date="2011" name="PLoS Pathog.">
        <title>Dynamic evolution of pathogenicity revealed by sequencing and comparative genomics of 19 Pseudomonas syringae isolates.</title>
        <authorList>
            <person name="Baltrus D.A."/>
            <person name="Nishimura M.T."/>
            <person name="Romanchuk A."/>
            <person name="Chang J.H."/>
            <person name="Mukhtar M.S."/>
            <person name="Cherkis K."/>
            <person name="Roach J."/>
            <person name="Grant S.R."/>
            <person name="Jones C.D."/>
            <person name="Dangl J.L."/>
        </authorList>
    </citation>
    <scope>NUCLEOTIDE SEQUENCE [LARGE SCALE GENOMIC DNA]</scope>
    <source>
        <strain evidence="1 2">M301315</strain>
    </source>
</reference>
<organism evidence="1 2">
    <name type="scientific">Pseudomonas amygdali pv. lachrymans str. M301315</name>
    <dbReference type="NCBI Taxonomy" id="629260"/>
    <lineage>
        <taxon>Bacteria</taxon>
        <taxon>Pseudomonadati</taxon>
        <taxon>Pseudomonadota</taxon>
        <taxon>Gammaproteobacteria</taxon>
        <taxon>Pseudomonadales</taxon>
        <taxon>Pseudomonadaceae</taxon>
        <taxon>Pseudomonas</taxon>
        <taxon>Pseudomonas amygdali</taxon>
    </lineage>
</organism>
<geneLocation type="plasmid" evidence="2">
    <name>pmppla107</name>
</geneLocation>
<evidence type="ECO:0000313" key="1">
    <source>
        <dbReference type="EMBL" id="AXH59979.1"/>
    </source>
</evidence>
<gene>
    <name evidence="1" type="ORF">PLA107_032655</name>
</gene>
<dbReference type="Proteomes" id="UP000006426">
    <property type="component" value="Plasmid pmppla107"/>
</dbReference>
<accession>A0AAD0VA03</accession>
<keyword evidence="1" id="KW-0614">Plasmid</keyword>
<dbReference type="EMBL" id="CP031226">
    <property type="protein sequence ID" value="AXH59979.1"/>
    <property type="molecule type" value="Genomic_DNA"/>
</dbReference>
<name>A0AAD0VA03_PSEAV</name>
<dbReference type="AlphaFoldDB" id="A0AAD0VA03"/>
<evidence type="ECO:0000313" key="2">
    <source>
        <dbReference type="Proteomes" id="UP000006426"/>
    </source>
</evidence>
<dbReference type="GeneID" id="39474217"/>
<sequence length="370" mass="41555">MSISAVKELQSLFGQFEHSYFEKPDDVDVVLHRVMAVAGCLDRLRIEGNIGAYIGGMDSIDRFYREAPERTIMEDARDPAIMKAIAENLPVHTVSGLNFFMSSTDDVMMSAISSYASHMQVRSAYTLKNDAASVASRMAARGMEKSVDSFLGLMEEISRHDPQIMSKSDFTSTLCCTFEGVLEAERAFVPGRKLRSLVYEYLVKNRVGFEISYPRIESAMGLAKARYPDVANAIAKAVFPRSLHLNDRTILRMETLGMDVQAILRRVAQQPTSGWVYAYFAYRLLTDRNDLDIPSLDLTDITIKGAAKRMLMEICADDGFNQTYAQQLMGEFGRLYPNEGKDFLENQKVKQLALTVDRYRESAMGVDLGL</sequence>
<proteinExistence type="predicted"/>
<dbReference type="RefSeq" id="WP_005741698.1">
    <property type="nucleotide sequence ID" value="NZ_CP031226.1"/>
</dbReference>
<protein>
    <submittedName>
        <fullName evidence="1">Uncharacterized protein</fullName>
    </submittedName>
</protein>